<evidence type="ECO:0000313" key="3">
    <source>
        <dbReference type="EMBL" id="QDU95201.1"/>
    </source>
</evidence>
<dbReference type="InterPro" id="IPR050585">
    <property type="entry name" value="Xaa-Pro_dipeptidyl-ppase/CocE"/>
</dbReference>
<evidence type="ECO:0000313" key="4">
    <source>
        <dbReference type="Proteomes" id="UP000317648"/>
    </source>
</evidence>
<dbReference type="InterPro" id="IPR005674">
    <property type="entry name" value="CocE/Ser_esterase"/>
</dbReference>
<protein>
    <submittedName>
        <fullName evidence="3">Cocaine esterase</fullName>
        <ecNumber evidence="3">3.1.1.84</ecNumber>
    </submittedName>
</protein>
<dbReference type="InterPro" id="IPR029058">
    <property type="entry name" value="AB_hydrolase_fold"/>
</dbReference>
<dbReference type="GO" id="GO:0008239">
    <property type="term" value="F:dipeptidyl-peptidase activity"/>
    <property type="evidence" value="ECO:0007669"/>
    <property type="project" value="InterPro"/>
</dbReference>
<dbReference type="InterPro" id="IPR008979">
    <property type="entry name" value="Galactose-bd-like_sf"/>
</dbReference>
<dbReference type="Pfam" id="PF02129">
    <property type="entry name" value="Peptidase_S15"/>
    <property type="match status" value="1"/>
</dbReference>
<dbReference type="Gene3D" id="2.60.120.260">
    <property type="entry name" value="Galactose-binding domain-like"/>
    <property type="match status" value="1"/>
</dbReference>
<dbReference type="SMART" id="SM00939">
    <property type="entry name" value="PepX_C"/>
    <property type="match status" value="1"/>
</dbReference>
<dbReference type="Pfam" id="PF08530">
    <property type="entry name" value="PepX_C"/>
    <property type="match status" value="1"/>
</dbReference>
<dbReference type="Gene3D" id="3.40.50.1820">
    <property type="entry name" value="alpha/beta hydrolase"/>
    <property type="match status" value="1"/>
</dbReference>
<dbReference type="AlphaFoldDB" id="A0A518DTN0"/>
<reference evidence="3 4" key="1">
    <citation type="submission" date="2019-02" db="EMBL/GenBank/DDBJ databases">
        <title>Deep-cultivation of Planctomycetes and their phenomic and genomic characterization uncovers novel biology.</title>
        <authorList>
            <person name="Wiegand S."/>
            <person name="Jogler M."/>
            <person name="Boedeker C."/>
            <person name="Pinto D."/>
            <person name="Vollmers J."/>
            <person name="Rivas-Marin E."/>
            <person name="Kohn T."/>
            <person name="Peeters S.H."/>
            <person name="Heuer A."/>
            <person name="Rast P."/>
            <person name="Oberbeckmann S."/>
            <person name="Bunk B."/>
            <person name="Jeske O."/>
            <person name="Meyerdierks A."/>
            <person name="Storesund J.E."/>
            <person name="Kallscheuer N."/>
            <person name="Luecker S."/>
            <person name="Lage O.M."/>
            <person name="Pohl T."/>
            <person name="Merkel B.J."/>
            <person name="Hornburger P."/>
            <person name="Mueller R.-W."/>
            <person name="Bruemmer F."/>
            <person name="Labrenz M."/>
            <person name="Spormann A.M."/>
            <person name="Op den Camp H."/>
            <person name="Overmann J."/>
            <person name="Amann R."/>
            <person name="Jetten M.S.M."/>
            <person name="Mascher T."/>
            <person name="Medema M.H."/>
            <person name="Devos D.P."/>
            <person name="Kaster A.-K."/>
            <person name="Ovreas L."/>
            <person name="Rohde M."/>
            <person name="Galperin M.Y."/>
            <person name="Jogler C."/>
        </authorList>
    </citation>
    <scope>NUCLEOTIDE SEQUENCE [LARGE SCALE GENOMIC DNA]</scope>
    <source>
        <strain evidence="3 4">Pla85_3_4</strain>
    </source>
</reference>
<organism evidence="3 4">
    <name type="scientific">Lignipirellula cremea</name>
    <dbReference type="NCBI Taxonomy" id="2528010"/>
    <lineage>
        <taxon>Bacteria</taxon>
        <taxon>Pseudomonadati</taxon>
        <taxon>Planctomycetota</taxon>
        <taxon>Planctomycetia</taxon>
        <taxon>Pirellulales</taxon>
        <taxon>Pirellulaceae</taxon>
        <taxon>Lignipirellula</taxon>
    </lineage>
</organism>
<dbReference type="InterPro" id="IPR000383">
    <property type="entry name" value="Xaa-Pro-like_dom"/>
</dbReference>
<sequence>MLRHAACSLAGLLGLFAAVLLFPGMSAGQGLEYVKANYTKFEYRIPMRDGKRLFTAVYVPKDSSQKWPLLLSRTPYSVKPYGADQYRADLGPSPLFGKEGYIFVYQDVRGRWMSEGEFVNMRPQLSQPADPQAIDESTDAFDTIEWLVHHLPSCNGRVGMWGISYPGFYTAAGVINAHPALLAASPQAPINDWFQGDDWHHNGAFFLPHMFNFMAKFGYERPEPTKKFEHPFDHDTPDGYEFFRRLGPLSNANARYFHEKIPFWNEAMQHGNYDDFWQSRNLRPHLKDIRPAVMTVGGWFDAENLFGALHTYKSIEAHSPASAGNTLVMGPWRHGQWARDEGSSLGHVPFNAKTAEFYREKIEFPFFQFHLKQQGKLPHPEAWVFETGTNQWKQYTAWPPAESRLQNLYFQANEGLSLSPPKEAEPGPGFDTYVSDPAKPTPFIDWTDIGMPAEYMLADQRFASRRTDVLVYQTPELEADLTLAGPIEVDLVVSTTGSDSDWVVKLIDVYPDDYPDPAENPTRVRMGGFQQLVRGDVMRGKFRNSLSKPEPFEPGQPTRVRFTLPDTSHCFRSGHRIMVQVQSSWFPLVDRNPQTFVDIYQAKEADFQTAIQRVYRTPEQASRVQVRVLP</sequence>
<evidence type="ECO:0000256" key="1">
    <source>
        <dbReference type="ARBA" id="ARBA00022801"/>
    </source>
</evidence>
<keyword evidence="4" id="KW-1185">Reference proteome</keyword>
<dbReference type="PANTHER" id="PTHR43056:SF10">
    <property type="entry name" value="COCE_NOND FAMILY, PUTATIVE (AFU_ORTHOLOGUE AFUA_7G00600)-RELATED"/>
    <property type="match status" value="1"/>
</dbReference>
<dbReference type="EMBL" id="CP036433">
    <property type="protein sequence ID" value="QDU95201.1"/>
    <property type="molecule type" value="Genomic_DNA"/>
</dbReference>
<evidence type="ECO:0000259" key="2">
    <source>
        <dbReference type="SMART" id="SM00939"/>
    </source>
</evidence>
<dbReference type="InterPro" id="IPR013736">
    <property type="entry name" value="Xaa-Pro_dipept_C"/>
</dbReference>
<keyword evidence="1 3" id="KW-0378">Hydrolase</keyword>
<dbReference type="EC" id="3.1.1.84" evidence="3"/>
<gene>
    <name evidence="3" type="primary">cocE_1</name>
    <name evidence="3" type="ORF">Pla8534_30150</name>
</gene>
<dbReference type="Gene3D" id="1.10.3020.10">
    <property type="entry name" value="alpha-amino acid ester hydrolase ( Helical cap domain)"/>
    <property type="match status" value="1"/>
</dbReference>
<dbReference type="SUPFAM" id="SSF49785">
    <property type="entry name" value="Galactose-binding domain-like"/>
    <property type="match status" value="1"/>
</dbReference>
<name>A0A518DTN0_9BACT</name>
<dbReference type="SUPFAM" id="SSF53474">
    <property type="entry name" value="alpha/beta-Hydrolases"/>
    <property type="match status" value="1"/>
</dbReference>
<dbReference type="Proteomes" id="UP000317648">
    <property type="component" value="Chromosome"/>
</dbReference>
<dbReference type="KEGG" id="lcre:Pla8534_30150"/>
<proteinExistence type="predicted"/>
<dbReference type="RefSeq" id="WP_145053968.1">
    <property type="nucleotide sequence ID" value="NZ_CP036433.1"/>
</dbReference>
<accession>A0A518DTN0</accession>
<dbReference type="PANTHER" id="PTHR43056">
    <property type="entry name" value="PEPTIDASE S9 PROLYL OLIGOPEPTIDASE"/>
    <property type="match status" value="1"/>
</dbReference>
<dbReference type="OrthoDB" id="319764at2"/>
<dbReference type="NCBIfam" id="TIGR00976">
    <property type="entry name" value="CocE_NonD"/>
    <property type="match status" value="1"/>
</dbReference>
<feature type="domain" description="Xaa-Pro dipeptidyl-peptidase C-terminal" evidence="2">
    <location>
        <begin position="364"/>
        <end position="625"/>
    </location>
</feature>